<evidence type="ECO:0000313" key="3">
    <source>
        <dbReference type="Proteomes" id="UP000440367"/>
    </source>
</evidence>
<gene>
    <name evidence="2" type="ORF">PF002_g13564</name>
</gene>
<protein>
    <submittedName>
        <fullName evidence="2">Uncharacterized protein</fullName>
    </submittedName>
</protein>
<sequence>MAARDAEWRQFFALCSELRAVKNTKGVSGAVEKLQSFLNDDRARQLVHRWRSWGYVLNCLLHVLKEELRAYLSLGQGRKRKTSARPKTPQLRYWHYLRTELETAHAAADGPMLHLDPNGRDCICQLFAFSAAVIDRRTDVELERSFETQVDKEAWLTVEVLVQFRVYCVVLDYKDWENMLELALGSISPALGRDLVGDSATAATRARVTRFLVKNCPFDLTERDVLLRVVQEIENWFEAAKGETTEKDADSLLLVIASTLMETLTDLMTTYFGSMGPWMLKRGVTVLEFIVVSNKPRKNGLRGAPAELLMQFLKLYQHNVAAEPDLFHLPPAKLLREMKKLVHVAMGAEEMNLLMTHFNSAREQRLGNALGIDDQGIRHLACTADIIFYHDCLVSECMQSSGVLTQDEELFDPFAVGSKRPRSITTVLAWETVIEQFLDSPRTDTQYMTASSSASPASQRHSSTTEMSTTIYASAIQSFFGIRTCEQVDMKETIFTPELIRKISATNVDECDSYITGEELNGFGVAFCMLECGLDHLSMPFPQSTAKLDDHFERLATPIDLLHELIPRQDTNHFLARDSFCSNDYAQSVSTERAVALQTEIINLFSDLLSEISSRLPSDGYNPVKGLRVLANSLDVGLVLAALYAGEEGLRSENAPRNEGRLGGSDTSVESPSPALPRPQTGFSSFRGTSRWESTSSRLSASQHQSQSTLKEWDVMDEGEDDDIARDRPPNRVLQKSIALSCFRVILLLKKDSGLSSVKKYVQAIQFDPDFVLAVAVLLCGVTGSDSLEAFVKLIDYAAEEGIRENRTLSATRGGNCRAGIFLAQVLSALLLAGLVHERRKYQHDEQPPAILVKCAKRHLETVAAITSEQSLRVTRKTELQCLESPIGVLYVSRRW</sequence>
<proteinExistence type="predicted"/>
<reference evidence="2 3" key="1">
    <citation type="submission" date="2018-08" db="EMBL/GenBank/DDBJ databases">
        <title>Genomic investigation of the strawberry pathogen Phytophthora fragariae indicates pathogenicity is determined by transcriptional variation in three key races.</title>
        <authorList>
            <person name="Adams T.M."/>
            <person name="Armitage A.D."/>
            <person name="Sobczyk M.K."/>
            <person name="Bates H.J."/>
            <person name="Dunwell J.M."/>
            <person name="Nellist C.F."/>
            <person name="Harrison R.J."/>
        </authorList>
    </citation>
    <scope>NUCLEOTIDE SEQUENCE [LARGE SCALE GENOMIC DNA]</scope>
    <source>
        <strain evidence="2 3">BC-1</strain>
    </source>
</reference>
<name>A0A6A3Z273_9STRA</name>
<comment type="caution">
    <text evidence="2">The sequence shown here is derived from an EMBL/GenBank/DDBJ whole genome shotgun (WGS) entry which is preliminary data.</text>
</comment>
<feature type="region of interest" description="Disordered" evidence="1">
    <location>
        <begin position="652"/>
        <end position="715"/>
    </location>
</feature>
<accession>A0A6A3Z273</accession>
<evidence type="ECO:0000256" key="1">
    <source>
        <dbReference type="SAM" id="MobiDB-lite"/>
    </source>
</evidence>
<dbReference type="Proteomes" id="UP000440367">
    <property type="component" value="Unassembled WGS sequence"/>
</dbReference>
<evidence type="ECO:0000313" key="2">
    <source>
        <dbReference type="EMBL" id="KAE9228339.1"/>
    </source>
</evidence>
<feature type="compositionally biased region" description="Polar residues" evidence="1">
    <location>
        <begin position="681"/>
        <end position="710"/>
    </location>
</feature>
<organism evidence="2 3">
    <name type="scientific">Phytophthora fragariae</name>
    <dbReference type="NCBI Taxonomy" id="53985"/>
    <lineage>
        <taxon>Eukaryota</taxon>
        <taxon>Sar</taxon>
        <taxon>Stramenopiles</taxon>
        <taxon>Oomycota</taxon>
        <taxon>Peronosporomycetes</taxon>
        <taxon>Peronosporales</taxon>
        <taxon>Peronosporaceae</taxon>
        <taxon>Phytophthora</taxon>
    </lineage>
</organism>
<dbReference type="AlphaFoldDB" id="A0A6A3Z273"/>
<dbReference type="EMBL" id="QXGD01000691">
    <property type="protein sequence ID" value="KAE9228339.1"/>
    <property type="molecule type" value="Genomic_DNA"/>
</dbReference>